<evidence type="ECO:0000313" key="12">
    <source>
        <dbReference type="EMBL" id="WEG72468.1"/>
    </source>
</evidence>
<feature type="domain" description="ABC transporter" evidence="11">
    <location>
        <begin position="2"/>
        <end position="240"/>
    </location>
</feature>
<dbReference type="Proteomes" id="UP001179647">
    <property type="component" value="Chromosome"/>
</dbReference>
<protein>
    <submittedName>
        <fullName evidence="12">ABC transporter ATP-binding protein</fullName>
    </submittedName>
</protein>
<dbReference type="InterPro" id="IPR015856">
    <property type="entry name" value="ABC_transpr_CbiO/EcfA_su"/>
</dbReference>
<organism evidence="12 13">
    <name type="scientific">Vagococcus intermedius</name>
    <dbReference type="NCBI Taxonomy" id="2991418"/>
    <lineage>
        <taxon>Bacteria</taxon>
        <taxon>Bacillati</taxon>
        <taxon>Bacillota</taxon>
        <taxon>Bacilli</taxon>
        <taxon>Lactobacillales</taxon>
        <taxon>Enterococcaceae</taxon>
        <taxon>Vagococcus</taxon>
    </lineage>
</organism>
<keyword evidence="4" id="KW-1003">Cell membrane</keyword>
<evidence type="ECO:0000256" key="10">
    <source>
        <dbReference type="ARBA" id="ARBA00025157"/>
    </source>
</evidence>
<dbReference type="InterPro" id="IPR003593">
    <property type="entry name" value="AAA+_ATPase"/>
</dbReference>
<proteinExistence type="inferred from homology"/>
<evidence type="ECO:0000256" key="3">
    <source>
        <dbReference type="ARBA" id="ARBA00022448"/>
    </source>
</evidence>
<dbReference type="KEGG" id="vie:OL234_05635"/>
<dbReference type="PANTHER" id="PTHR43553:SF23">
    <property type="entry name" value="ABC TRANSPORTER ATP-BINDING COMPONENT"/>
    <property type="match status" value="1"/>
</dbReference>
<dbReference type="PANTHER" id="PTHR43553">
    <property type="entry name" value="HEAVY METAL TRANSPORTER"/>
    <property type="match status" value="1"/>
</dbReference>
<dbReference type="Pfam" id="PF00005">
    <property type="entry name" value="ABC_tran"/>
    <property type="match status" value="2"/>
</dbReference>
<keyword evidence="13" id="KW-1185">Reference proteome</keyword>
<name>A0AAF0CT66_9ENTE</name>
<dbReference type="AlphaFoldDB" id="A0AAF0CT66"/>
<dbReference type="InterPro" id="IPR017871">
    <property type="entry name" value="ABC_transporter-like_CS"/>
</dbReference>
<dbReference type="GO" id="GO:0043190">
    <property type="term" value="C:ATP-binding cassette (ABC) transporter complex"/>
    <property type="evidence" value="ECO:0007669"/>
    <property type="project" value="TreeGrafter"/>
</dbReference>
<dbReference type="CDD" id="cd03225">
    <property type="entry name" value="ABC_cobalt_CbiO_domain1"/>
    <property type="match status" value="1"/>
</dbReference>
<dbReference type="InterPro" id="IPR027417">
    <property type="entry name" value="P-loop_NTPase"/>
</dbReference>
<reference evidence="12" key="1">
    <citation type="submission" date="2022-10" db="EMBL/GenBank/DDBJ databases">
        <title>Vagococcus sp. isolated from poultry meat.</title>
        <authorList>
            <person name="Johansson P."/>
            <person name="Bjorkroth J."/>
        </authorList>
    </citation>
    <scope>NUCLEOTIDE SEQUENCE</scope>
    <source>
        <strain evidence="12">STAA11</strain>
    </source>
</reference>
<dbReference type="GO" id="GO:0042626">
    <property type="term" value="F:ATPase-coupled transmembrane transporter activity"/>
    <property type="evidence" value="ECO:0007669"/>
    <property type="project" value="TreeGrafter"/>
</dbReference>
<dbReference type="GO" id="GO:0016887">
    <property type="term" value="F:ATP hydrolysis activity"/>
    <property type="evidence" value="ECO:0007669"/>
    <property type="project" value="InterPro"/>
</dbReference>
<evidence type="ECO:0000256" key="5">
    <source>
        <dbReference type="ARBA" id="ARBA00022737"/>
    </source>
</evidence>
<evidence type="ECO:0000313" key="13">
    <source>
        <dbReference type="Proteomes" id="UP001179647"/>
    </source>
</evidence>
<evidence type="ECO:0000256" key="9">
    <source>
        <dbReference type="ARBA" id="ARBA00023136"/>
    </source>
</evidence>
<keyword evidence="5" id="KW-0677">Repeat</keyword>
<dbReference type="EMBL" id="CP110232">
    <property type="protein sequence ID" value="WEG72468.1"/>
    <property type="molecule type" value="Genomic_DNA"/>
</dbReference>
<keyword evidence="9" id="KW-0472">Membrane</keyword>
<dbReference type="SMART" id="SM00382">
    <property type="entry name" value="AAA"/>
    <property type="match status" value="2"/>
</dbReference>
<comment type="similarity">
    <text evidence="2">Belongs to the ABC transporter superfamily.</text>
</comment>
<evidence type="ECO:0000256" key="2">
    <source>
        <dbReference type="ARBA" id="ARBA00005417"/>
    </source>
</evidence>
<gene>
    <name evidence="12" type="ORF">OL234_05635</name>
</gene>
<accession>A0AAF0CT66</accession>
<evidence type="ECO:0000256" key="6">
    <source>
        <dbReference type="ARBA" id="ARBA00022741"/>
    </source>
</evidence>
<keyword evidence="8" id="KW-1278">Translocase</keyword>
<comment type="function">
    <text evidence="10">Probably part of an ABC transporter complex. Responsible for energy coupling to the transport system.</text>
</comment>
<feature type="domain" description="ABC transporter" evidence="11">
    <location>
        <begin position="265"/>
        <end position="484"/>
    </location>
</feature>
<evidence type="ECO:0000256" key="1">
    <source>
        <dbReference type="ARBA" id="ARBA00004202"/>
    </source>
</evidence>
<sequence length="484" mass="53796">MITFENFSFTYPNSSAGLNDINLSIEKGEFVVLCGQSGCGKTTLSRCINGLILETNEVDLSGKCQIGENILGDSPFKEFTKLVGSVFQNPRTQFFTNTVADELVFTSENLGLPADLIRDRFNETVSLFDLTHLLKRDMFSLSGGEKQLVACAAAFIHRPPIFVFDEPTSNLDTLAIAKLKKALSTLKNKGCTIIVSEHRLAYLTDLADRFIIMDNGTIDTIMSTKAILALTEKQRETLALRHTSYHNIYLDTSSVPKKNNYLKPLIGTNLTCSYKRKKDCLNISEIVFDRGCVTTLVGPNGAGKTTLAKTLTGLKKLTTGNYRYDDHVLKKRKLNQLSAMVMQDVQLQLFFESVQKELTFQVNDDMLVTSIADLFDLTDLLLQHPSSLSGGQMQRVALATAFLSDKEIIVLDEPTSGLDWLHMAQVAHAINQLKETGKVVILITHDLELLSLTTDKVISLDHGKVVNTTTLTPQTFETIKKYYL</sequence>
<evidence type="ECO:0000256" key="8">
    <source>
        <dbReference type="ARBA" id="ARBA00022967"/>
    </source>
</evidence>
<evidence type="ECO:0000256" key="4">
    <source>
        <dbReference type="ARBA" id="ARBA00022475"/>
    </source>
</evidence>
<keyword evidence="7 12" id="KW-0067">ATP-binding</keyword>
<dbReference type="InterPro" id="IPR050095">
    <property type="entry name" value="ECF_ABC_transporter_ATP-bd"/>
</dbReference>
<dbReference type="RefSeq" id="WP_275468271.1">
    <property type="nucleotide sequence ID" value="NZ_CP110232.1"/>
</dbReference>
<dbReference type="GO" id="GO:0005524">
    <property type="term" value="F:ATP binding"/>
    <property type="evidence" value="ECO:0007669"/>
    <property type="project" value="UniProtKB-KW"/>
</dbReference>
<dbReference type="PROSITE" id="PS50893">
    <property type="entry name" value="ABC_TRANSPORTER_2"/>
    <property type="match status" value="2"/>
</dbReference>
<keyword evidence="6" id="KW-0547">Nucleotide-binding</keyword>
<keyword evidence="3" id="KW-0813">Transport</keyword>
<dbReference type="SUPFAM" id="SSF52540">
    <property type="entry name" value="P-loop containing nucleoside triphosphate hydrolases"/>
    <property type="match status" value="2"/>
</dbReference>
<comment type="subcellular location">
    <subcellularLocation>
        <location evidence="1">Cell membrane</location>
        <topology evidence="1">Peripheral membrane protein</topology>
    </subcellularLocation>
</comment>
<evidence type="ECO:0000259" key="11">
    <source>
        <dbReference type="PROSITE" id="PS50893"/>
    </source>
</evidence>
<evidence type="ECO:0000256" key="7">
    <source>
        <dbReference type="ARBA" id="ARBA00022840"/>
    </source>
</evidence>
<dbReference type="Gene3D" id="3.40.50.300">
    <property type="entry name" value="P-loop containing nucleotide triphosphate hydrolases"/>
    <property type="match status" value="2"/>
</dbReference>
<dbReference type="PROSITE" id="PS00211">
    <property type="entry name" value="ABC_TRANSPORTER_1"/>
    <property type="match status" value="1"/>
</dbReference>
<dbReference type="InterPro" id="IPR003439">
    <property type="entry name" value="ABC_transporter-like_ATP-bd"/>
</dbReference>